<comment type="caution">
    <text evidence="3">The sequence shown here is derived from an EMBL/GenBank/DDBJ whole genome shotgun (WGS) entry which is preliminary data.</text>
</comment>
<dbReference type="GO" id="GO:0046961">
    <property type="term" value="F:proton-transporting ATPase activity, rotational mechanism"/>
    <property type="evidence" value="ECO:0007669"/>
    <property type="project" value="InterPro"/>
</dbReference>
<proteinExistence type="predicted"/>
<gene>
    <name evidence="3" type="ORF">H6A20_06955</name>
</gene>
<dbReference type="InterPro" id="IPR036079">
    <property type="entry name" value="ATPase_csu/dsu_sf"/>
</dbReference>
<dbReference type="InterPro" id="IPR050873">
    <property type="entry name" value="V-ATPase_V0D/AC39_subunit"/>
</dbReference>
<organism evidence="3 4">
    <name type="scientific">Mordavella massiliensis</name>
    <dbReference type="NCBI Taxonomy" id="1871024"/>
    <lineage>
        <taxon>Bacteria</taxon>
        <taxon>Bacillati</taxon>
        <taxon>Bacillota</taxon>
        <taxon>Clostridia</taxon>
        <taxon>Eubacteriales</taxon>
        <taxon>Clostridiaceae</taxon>
        <taxon>Mordavella</taxon>
    </lineage>
</organism>
<sequence length="348" mass="41431">MGNLLAYSGLTTKVRAMEAKLLKEKDFEEISAMKSVPEIVSFLIANTTYRNVLENLDPELIHRGNIEKLLQLSLFHDYTKIYRFCNLEQRKMLRLYLKRYEVDLINYCLRIVINRYREPFDINYKRTFFDRYSQVSIERMIRCRTTDEVIENLRDTEYYDTLRKLRDGRAATLFDYDLALNLYYFTSMWRGRKKALRKKELEIFTRECGSKINLLNIQWIYRAKKYFSLEPADIYALLIPIHYKMKTDLIREMVEAGSLEEFGQAVAKTSYARHYTFGSEYTVEKMYADCLYHLYLADRRSDPYSIASVNTYLFLKEQELEKLTTAMECVRYGVSPAETLEYVGGRKI</sequence>
<keyword evidence="1" id="KW-0813">Transport</keyword>
<dbReference type="InterPro" id="IPR002843">
    <property type="entry name" value="ATPase_V0-cplx_csu/dsu"/>
</dbReference>
<dbReference type="EMBL" id="JACJKS010000007">
    <property type="protein sequence ID" value="MBM6948397.1"/>
    <property type="molecule type" value="Genomic_DNA"/>
</dbReference>
<reference evidence="3" key="1">
    <citation type="submission" date="2020-08" db="EMBL/GenBank/DDBJ databases">
        <authorList>
            <person name="Cejkova D."/>
            <person name="Kubasova T."/>
            <person name="Jahodarova E."/>
            <person name="Rychlik I."/>
        </authorList>
    </citation>
    <scope>NUCLEOTIDE SEQUENCE</scope>
    <source>
        <strain evidence="3">An582</strain>
    </source>
</reference>
<dbReference type="PANTHER" id="PTHR38682">
    <property type="entry name" value="V-TYPE ATP SYNTHASE SUBUNIT C"/>
    <property type="match status" value="1"/>
</dbReference>
<dbReference type="Pfam" id="PF01992">
    <property type="entry name" value="vATP-synt_AC39"/>
    <property type="match status" value="1"/>
</dbReference>
<dbReference type="InterPro" id="IPR044911">
    <property type="entry name" value="V-type_ATPase_csu/dsu_dom_3"/>
</dbReference>
<dbReference type="PANTHER" id="PTHR38682:SF1">
    <property type="entry name" value="V-TYPE ATP SYNTHASE SUBUNIT C"/>
    <property type="match status" value="1"/>
</dbReference>
<dbReference type="Proteomes" id="UP000705508">
    <property type="component" value="Unassembled WGS sequence"/>
</dbReference>
<dbReference type="SUPFAM" id="SSF103486">
    <property type="entry name" value="V-type ATP synthase subunit C"/>
    <property type="match status" value="1"/>
</dbReference>
<evidence type="ECO:0000256" key="1">
    <source>
        <dbReference type="ARBA" id="ARBA00022448"/>
    </source>
</evidence>
<evidence type="ECO:0000256" key="2">
    <source>
        <dbReference type="ARBA" id="ARBA00023065"/>
    </source>
</evidence>
<dbReference type="RefSeq" id="WP_204906405.1">
    <property type="nucleotide sequence ID" value="NZ_JACJKS010000007.1"/>
</dbReference>
<accession>A0A939BFK8</accession>
<evidence type="ECO:0000313" key="4">
    <source>
        <dbReference type="Proteomes" id="UP000705508"/>
    </source>
</evidence>
<evidence type="ECO:0000313" key="3">
    <source>
        <dbReference type="EMBL" id="MBM6948397.1"/>
    </source>
</evidence>
<dbReference type="AlphaFoldDB" id="A0A939BFK8"/>
<keyword evidence="2" id="KW-0406">Ion transport</keyword>
<dbReference type="Gene3D" id="1.10.132.50">
    <property type="entry name" value="ATP synthase (C/AC39) subunit, domain 3"/>
    <property type="match status" value="3"/>
</dbReference>
<protein>
    <submittedName>
        <fullName evidence="3">V-type ATPase subunit</fullName>
    </submittedName>
</protein>
<reference evidence="3" key="2">
    <citation type="journal article" date="2021" name="Sci. Rep.">
        <title>The distribution of antibiotic resistance genes in chicken gut microbiota commensals.</title>
        <authorList>
            <person name="Juricova H."/>
            <person name="Matiasovicova J."/>
            <person name="Kubasova T."/>
            <person name="Cejkova D."/>
            <person name="Rychlik I."/>
        </authorList>
    </citation>
    <scope>NUCLEOTIDE SEQUENCE</scope>
    <source>
        <strain evidence="3">An582</strain>
    </source>
</reference>
<name>A0A939BFK8_9CLOT</name>